<organism evidence="9 10">
    <name type="scientific">Hamadaea flava</name>
    <dbReference type="NCBI Taxonomy" id="1742688"/>
    <lineage>
        <taxon>Bacteria</taxon>
        <taxon>Bacillati</taxon>
        <taxon>Actinomycetota</taxon>
        <taxon>Actinomycetes</taxon>
        <taxon>Micromonosporales</taxon>
        <taxon>Micromonosporaceae</taxon>
        <taxon>Hamadaea</taxon>
    </lineage>
</organism>
<feature type="transmembrane region" description="Helical" evidence="8">
    <location>
        <begin position="128"/>
        <end position="146"/>
    </location>
</feature>
<comment type="similarity">
    <text evidence="7">Belongs to the glycosyltransferase 87 family.</text>
</comment>
<dbReference type="RefSeq" id="WP_253762555.1">
    <property type="nucleotide sequence ID" value="NZ_JAMZDZ010000001.1"/>
</dbReference>
<dbReference type="Pfam" id="PF09594">
    <property type="entry name" value="GT87"/>
    <property type="match status" value="1"/>
</dbReference>
<feature type="transmembrane region" description="Helical" evidence="8">
    <location>
        <begin position="339"/>
        <end position="361"/>
    </location>
</feature>
<comment type="caution">
    <text evidence="9">The sequence shown here is derived from an EMBL/GenBank/DDBJ whole genome shotgun (WGS) entry which is preliminary data.</text>
</comment>
<feature type="transmembrane region" description="Helical" evidence="8">
    <location>
        <begin position="308"/>
        <end position="327"/>
    </location>
</feature>
<protein>
    <submittedName>
        <fullName evidence="9">Glycosyltransferase 87 family protein</fullName>
    </submittedName>
</protein>
<feature type="transmembrane region" description="Helical" evidence="8">
    <location>
        <begin position="5"/>
        <end position="24"/>
    </location>
</feature>
<evidence type="ECO:0000256" key="5">
    <source>
        <dbReference type="ARBA" id="ARBA00022989"/>
    </source>
</evidence>
<proteinExistence type="inferred from homology"/>
<accession>A0ABV8LZW7</accession>
<evidence type="ECO:0000256" key="4">
    <source>
        <dbReference type="ARBA" id="ARBA00022692"/>
    </source>
</evidence>
<keyword evidence="3" id="KW-0808">Transferase</keyword>
<evidence type="ECO:0000256" key="8">
    <source>
        <dbReference type="SAM" id="Phobius"/>
    </source>
</evidence>
<dbReference type="InterPro" id="IPR018584">
    <property type="entry name" value="GT87"/>
</dbReference>
<feature type="transmembrane region" description="Helical" evidence="8">
    <location>
        <begin position="269"/>
        <end position="288"/>
    </location>
</feature>
<reference evidence="10" key="1">
    <citation type="journal article" date="2019" name="Int. J. Syst. Evol. Microbiol.">
        <title>The Global Catalogue of Microorganisms (GCM) 10K type strain sequencing project: providing services to taxonomists for standard genome sequencing and annotation.</title>
        <authorList>
            <consortium name="The Broad Institute Genomics Platform"/>
            <consortium name="The Broad Institute Genome Sequencing Center for Infectious Disease"/>
            <person name="Wu L."/>
            <person name="Ma J."/>
        </authorList>
    </citation>
    <scope>NUCLEOTIDE SEQUENCE [LARGE SCALE GENOMIC DNA]</scope>
    <source>
        <strain evidence="10">CGMCC 4.7289</strain>
    </source>
</reference>
<feature type="transmembrane region" description="Helical" evidence="8">
    <location>
        <begin position="243"/>
        <end position="262"/>
    </location>
</feature>
<gene>
    <name evidence="9" type="ORF">ACFOZ4_35660</name>
</gene>
<feature type="transmembrane region" description="Helical" evidence="8">
    <location>
        <begin position="78"/>
        <end position="99"/>
    </location>
</feature>
<evidence type="ECO:0000313" key="9">
    <source>
        <dbReference type="EMBL" id="MFC4135972.1"/>
    </source>
</evidence>
<keyword evidence="5 8" id="KW-1133">Transmembrane helix</keyword>
<evidence type="ECO:0000256" key="1">
    <source>
        <dbReference type="ARBA" id="ARBA00004651"/>
    </source>
</evidence>
<evidence type="ECO:0000256" key="7">
    <source>
        <dbReference type="ARBA" id="ARBA00024033"/>
    </source>
</evidence>
<feature type="transmembrane region" description="Helical" evidence="8">
    <location>
        <begin position="180"/>
        <end position="199"/>
    </location>
</feature>
<keyword evidence="6 8" id="KW-0472">Membrane</keyword>
<keyword evidence="10" id="KW-1185">Reference proteome</keyword>
<sequence length="388" mass="41738">MIKRAVYTALAIEIVALVVFTVLWESLDFSVYMWGGQAVATDARLYTEQALAHWFTYSPFAALVFAPWSVLPLTLGRLLWQLLSVAAFAGGCAVVMRLAGRPVTRLSLAMAVAAGLLLEPVYHTLFQAQINLLLFGMILLDVWLVSRGRFGGVWIGVAAAIKLTPAIFIVFLLVAGRTRAAATAVVTFVSCGLLGLLVAPEASRMYWLSLFFDTSRVGAPYISNQSPYGMLRRLFTNDPAIDAWYPVIPAVIGLAGLVIAARLARRGDWLAAVAATGVTGLLVSPISWAHHWIWVVPALAVLLRGGRAARIAAAVAYAVFVLAPMWWTPRFGGPGQYGWHGWVTAVANCFLLCGLGFLAYAGRLAALPAVAEPVVDVAGTERERAIAI</sequence>
<evidence type="ECO:0000256" key="2">
    <source>
        <dbReference type="ARBA" id="ARBA00022475"/>
    </source>
</evidence>
<feature type="transmembrane region" description="Helical" evidence="8">
    <location>
        <begin position="153"/>
        <end position="174"/>
    </location>
</feature>
<evidence type="ECO:0000313" key="10">
    <source>
        <dbReference type="Proteomes" id="UP001595816"/>
    </source>
</evidence>
<evidence type="ECO:0000256" key="3">
    <source>
        <dbReference type="ARBA" id="ARBA00022679"/>
    </source>
</evidence>
<name>A0ABV8LZW7_9ACTN</name>
<keyword evidence="2" id="KW-1003">Cell membrane</keyword>
<comment type="subcellular location">
    <subcellularLocation>
        <location evidence="1">Cell membrane</location>
        <topology evidence="1">Multi-pass membrane protein</topology>
    </subcellularLocation>
</comment>
<keyword evidence="4 8" id="KW-0812">Transmembrane</keyword>
<dbReference type="Proteomes" id="UP001595816">
    <property type="component" value="Unassembled WGS sequence"/>
</dbReference>
<dbReference type="EMBL" id="JBHSAY010000028">
    <property type="protein sequence ID" value="MFC4135972.1"/>
    <property type="molecule type" value="Genomic_DNA"/>
</dbReference>
<evidence type="ECO:0000256" key="6">
    <source>
        <dbReference type="ARBA" id="ARBA00023136"/>
    </source>
</evidence>